<accession>A0A9D2ITW7</accession>
<keyword evidence="1" id="KW-1133">Transmembrane helix</keyword>
<gene>
    <name evidence="2" type="ORF">IAA21_09955</name>
</gene>
<evidence type="ECO:0000313" key="2">
    <source>
        <dbReference type="EMBL" id="HIZ23101.1"/>
    </source>
</evidence>
<keyword evidence="1" id="KW-0472">Membrane</keyword>
<feature type="transmembrane region" description="Helical" evidence="1">
    <location>
        <begin position="181"/>
        <end position="202"/>
    </location>
</feature>
<keyword evidence="1" id="KW-0812">Transmembrane</keyword>
<evidence type="ECO:0000313" key="3">
    <source>
        <dbReference type="Proteomes" id="UP000824041"/>
    </source>
</evidence>
<feature type="transmembrane region" description="Helical" evidence="1">
    <location>
        <begin position="110"/>
        <end position="132"/>
    </location>
</feature>
<reference evidence="2" key="1">
    <citation type="journal article" date="2021" name="PeerJ">
        <title>Extensive microbial diversity within the chicken gut microbiome revealed by metagenomics and culture.</title>
        <authorList>
            <person name="Gilroy R."/>
            <person name="Ravi A."/>
            <person name="Getino M."/>
            <person name="Pursley I."/>
            <person name="Horton D.L."/>
            <person name="Alikhan N.F."/>
            <person name="Baker D."/>
            <person name="Gharbi K."/>
            <person name="Hall N."/>
            <person name="Watson M."/>
            <person name="Adriaenssens E.M."/>
            <person name="Foster-Nyarko E."/>
            <person name="Jarju S."/>
            <person name="Secka A."/>
            <person name="Antonio M."/>
            <person name="Oren A."/>
            <person name="Chaudhuri R.R."/>
            <person name="La Ragione R."/>
            <person name="Hildebrand F."/>
            <person name="Pallen M.J."/>
        </authorList>
    </citation>
    <scope>NUCLEOTIDE SEQUENCE</scope>
    <source>
        <strain evidence="2">14324</strain>
    </source>
</reference>
<reference evidence="2" key="2">
    <citation type="submission" date="2021-04" db="EMBL/GenBank/DDBJ databases">
        <authorList>
            <person name="Gilroy R."/>
        </authorList>
    </citation>
    <scope>NUCLEOTIDE SEQUENCE</scope>
    <source>
        <strain evidence="2">14324</strain>
    </source>
</reference>
<evidence type="ECO:0000256" key="1">
    <source>
        <dbReference type="SAM" id="Phobius"/>
    </source>
</evidence>
<proteinExistence type="predicted"/>
<feature type="transmembrane region" description="Helical" evidence="1">
    <location>
        <begin position="82"/>
        <end position="98"/>
    </location>
</feature>
<dbReference type="AlphaFoldDB" id="A0A9D2ITW7"/>
<dbReference type="EMBL" id="DXBU01000134">
    <property type="protein sequence ID" value="HIZ23101.1"/>
    <property type="molecule type" value="Genomic_DNA"/>
</dbReference>
<dbReference type="Proteomes" id="UP000824041">
    <property type="component" value="Unassembled WGS sequence"/>
</dbReference>
<feature type="transmembrane region" description="Helical" evidence="1">
    <location>
        <begin position="242"/>
        <end position="261"/>
    </location>
</feature>
<protein>
    <submittedName>
        <fullName evidence="2">Uncharacterized protein</fullName>
    </submittedName>
</protein>
<comment type="caution">
    <text evidence="2">The sequence shown here is derived from an EMBL/GenBank/DDBJ whole genome shotgun (WGS) entry which is preliminary data.</text>
</comment>
<feature type="transmembrane region" description="Helical" evidence="1">
    <location>
        <begin position="49"/>
        <end position="70"/>
    </location>
</feature>
<feature type="transmembrane region" description="Helical" evidence="1">
    <location>
        <begin position="7"/>
        <end position="29"/>
    </location>
</feature>
<sequence>MNSFAKNILKIFLVGLVVTIVRIIGQLSIPAGEQTVLEPSIFAQNGTMPLAFTVYGIFAYSLIASLFLLIRNRLSGNRVLQGLKYGLSCCIVWIVYLLEPLPHIAGIDRITYPAADSLALIVMGLLLGWLFGNPAQRADKEKPLFPVLPVSAVTGCFFIGRMIQYLVFDIYSSFDEKPLETVLWCLLTGIAISCVMAWLNLYIRNENRILQALILGGLLFGVDLILFNFFMPLVFDAAIPDLILRTFIDILAVTVGCLAFSNQRNVNPAEQE</sequence>
<name>A0A9D2ITW7_9FIRM</name>
<feature type="transmembrane region" description="Helical" evidence="1">
    <location>
        <begin position="209"/>
        <end position="230"/>
    </location>
</feature>
<organism evidence="2 3">
    <name type="scientific">Candidatus Blautia faecigallinarum</name>
    <dbReference type="NCBI Taxonomy" id="2838488"/>
    <lineage>
        <taxon>Bacteria</taxon>
        <taxon>Bacillati</taxon>
        <taxon>Bacillota</taxon>
        <taxon>Clostridia</taxon>
        <taxon>Lachnospirales</taxon>
        <taxon>Lachnospiraceae</taxon>
        <taxon>Blautia</taxon>
    </lineage>
</organism>
<feature type="transmembrane region" description="Helical" evidence="1">
    <location>
        <begin position="144"/>
        <end position="166"/>
    </location>
</feature>